<evidence type="ECO:0000256" key="3">
    <source>
        <dbReference type="ARBA" id="ARBA00022692"/>
    </source>
</evidence>
<dbReference type="InterPro" id="IPR051461">
    <property type="entry name" value="UPF0750_membrane"/>
</dbReference>
<dbReference type="PANTHER" id="PTHR33545">
    <property type="entry name" value="UPF0750 MEMBRANE PROTEIN YITT-RELATED"/>
    <property type="match status" value="1"/>
</dbReference>
<evidence type="ECO:0000313" key="8">
    <source>
        <dbReference type="Proteomes" id="UP000705379"/>
    </source>
</evidence>
<keyword evidence="3 6" id="KW-0812">Transmembrane</keyword>
<dbReference type="RefSeq" id="WP_213218062.1">
    <property type="nucleotide sequence ID" value="NZ_QTKU01000007.1"/>
</dbReference>
<reference evidence="7" key="2">
    <citation type="journal article" date="2021" name="Microorganisms">
        <title>Bacterial Dimethylsulfoniopropionate Biosynthesis in the East China Sea.</title>
        <authorList>
            <person name="Liu J."/>
            <person name="Zhang Y."/>
            <person name="Liu J."/>
            <person name="Zhong H."/>
            <person name="Williams B.T."/>
            <person name="Zheng Y."/>
            <person name="Curson A.R.J."/>
            <person name="Sun C."/>
            <person name="Sun H."/>
            <person name="Song D."/>
            <person name="Wagner Mackenzie B."/>
            <person name="Bermejo Martinez A."/>
            <person name="Todd J.D."/>
            <person name="Zhang X.H."/>
        </authorList>
    </citation>
    <scope>NUCLEOTIDE SEQUENCE</scope>
    <source>
        <strain evidence="7">AESS21</strain>
    </source>
</reference>
<reference evidence="7" key="1">
    <citation type="submission" date="2018-08" db="EMBL/GenBank/DDBJ databases">
        <authorList>
            <person name="Jin W."/>
            <person name="Wang H."/>
            <person name="Yang Y."/>
            <person name="Li M."/>
            <person name="Liu J."/>
        </authorList>
    </citation>
    <scope>NUCLEOTIDE SEQUENCE</scope>
    <source>
        <strain evidence="7">AESS21</strain>
    </source>
</reference>
<feature type="transmembrane region" description="Helical" evidence="6">
    <location>
        <begin position="180"/>
        <end position="197"/>
    </location>
</feature>
<dbReference type="PANTHER" id="PTHR33545:SF5">
    <property type="entry name" value="UPF0750 MEMBRANE PROTEIN YITT"/>
    <property type="match status" value="1"/>
</dbReference>
<comment type="caution">
    <text evidence="7">The sequence shown here is derived from an EMBL/GenBank/DDBJ whole genome shotgun (WGS) entry which is preliminary data.</text>
</comment>
<dbReference type="InterPro" id="IPR003740">
    <property type="entry name" value="YitT"/>
</dbReference>
<dbReference type="PROSITE" id="PS51257">
    <property type="entry name" value="PROKAR_LIPOPROTEIN"/>
    <property type="match status" value="1"/>
</dbReference>
<dbReference type="AlphaFoldDB" id="A0A944CGZ9"/>
<gene>
    <name evidence="7" type="ORF">DYI23_21105</name>
</gene>
<keyword evidence="4 6" id="KW-1133">Transmembrane helix</keyword>
<keyword evidence="2" id="KW-1003">Cell membrane</keyword>
<evidence type="ECO:0000256" key="4">
    <source>
        <dbReference type="ARBA" id="ARBA00022989"/>
    </source>
</evidence>
<feature type="transmembrane region" description="Helical" evidence="6">
    <location>
        <begin position="48"/>
        <end position="73"/>
    </location>
</feature>
<evidence type="ECO:0000256" key="1">
    <source>
        <dbReference type="ARBA" id="ARBA00004651"/>
    </source>
</evidence>
<protein>
    <submittedName>
        <fullName evidence="7">YitT family protein</fullName>
    </submittedName>
</protein>
<evidence type="ECO:0000256" key="2">
    <source>
        <dbReference type="ARBA" id="ARBA00022475"/>
    </source>
</evidence>
<dbReference type="GO" id="GO:0005886">
    <property type="term" value="C:plasma membrane"/>
    <property type="evidence" value="ECO:0007669"/>
    <property type="project" value="UniProtKB-SubCell"/>
</dbReference>
<dbReference type="Proteomes" id="UP000705379">
    <property type="component" value="Unassembled WGS sequence"/>
</dbReference>
<feature type="transmembrane region" description="Helical" evidence="6">
    <location>
        <begin position="115"/>
        <end position="133"/>
    </location>
</feature>
<dbReference type="EMBL" id="QTKU01000007">
    <property type="protein sequence ID" value="MBS8262738.1"/>
    <property type="molecule type" value="Genomic_DNA"/>
</dbReference>
<feature type="transmembrane region" description="Helical" evidence="6">
    <location>
        <begin position="85"/>
        <end position="103"/>
    </location>
</feature>
<evidence type="ECO:0000256" key="6">
    <source>
        <dbReference type="SAM" id="Phobius"/>
    </source>
</evidence>
<accession>A0A944CGZ9</accession>
<sequence>MSASAERDDKTMRHSVWEDAQGLSIGVFACALGVVFLAHLGFLTGQTAGLALLLSYTLDISFGVAFFAVNLPFYWFAYKRLGMEFTIKSVLCVTALSVVVELIKPAVQFDHLDPLLGVLAFGTLAGFGILAIIRHQGSLGGLGAVSLMVQDATGFRAGYVQQITDALIFAAALFFFPWQVVAWSVAGSIILNGIIAFNHRRDRYIAR</sequence>
<organism evidence="7 8">
    <name type="scientific">Roseibium polysiphoniae</name>
    <dbReference type="NCBI Taxonomy" id="2571221"/>
    <lineage>
        <taxon>Bacteria</taxon>
        <taxon>Pseudomonadati</taxon>
        <taxon>Pseudomonadota</taxon>
        <taxon>Alphaproteobacteria</taxon>
        <taxon>Hyphomicrobiales</taxon>
        <taxon>Stappiaceae</taxon>
        <taxon>Roseibium</taxon>
    </lineage>
</organism>
<evidence type="ECO:0000313" key="7">
    <source>
        <dbReference type="EMBL" id="MBS8262738.1"/>
    </source>
</evidence>
<comment type="subcellular location">
    <subcellularLocation>
        <location evidence="1">Cell membrane</location>
        <topology evidence="1">Multi-pass membrane protein</topology>
    </subcellularLocation>
</comment>
<keyword evidence="5 6" id="KW-0472">Membrane</keyword>
<feature type="transmembrane region" description="Helical" evidence="6">
    <location>
        <begin position="20"/>
        <end position="42"/>
    </location>
</feature>
<dbReference type="Pfam" id="PF02588">
    <property type="entry name" value="YitT_membrane"/>
    <property type="match status" value="1"/>
</dbReference>
<name>A0A944CGZ9_9HYPH</name>
<proteinExistence type="predicted"/>
<evidence type="ECO:0000256" key="5">
    <source>
        <dbReference type="ARBA" id="ARBA00023136"/>
    </source>
</evidence>